<feature type="compositionally biased region" description="Basic and acidic residues" evidence="1">
    <location>
        <begin position="1978"/>
        <end position="1989"/>
    </location>
</feature>
<reference evidence="3" key="1">
    <citation type="submission" date="2022-09" db="EMBL/GenBank/DDBJ databases">
        <title>Molecular characterization of Glaesserella parasuis strains circulating in commercial swine farms using whole-genome sequencing.</title>
        <authorList>
            <person name="Mugabi R."/>
            <person name="Clavijo M."/>
            <person name="Li G."/>
        </authorList>
    </citation>
    <scope>NUCLEOTIDE SEQUENCE</scope>
    <source>
        <strain evidence="3">0435-53</strain>
    </source>
</reference>
<feature type="compositionally biased region" description="Low complexity" evidence="1">
    <location>
        <begin position="1896"/>
        <end position="1912"/>
    </location>
</feature>
<feature type="region of interest" description="Disordered" evidence="1">
    <location>
        <begin position="766"/>
        <end position="795"/>
    </location>
</feature>
<feature type="compositionally biased region" description="Polar residues" evidence="1">
    <location>
        <begin position="1841"/>
        <end position="1861"/>
    </location>
</feature>
<feature type="region of interest" description="Disordered" evidence="1">
    <location>
        <begin position="1202"/>
        <end position="1400"/>
    </location>
</feature>
<feature type="compositionally biased region" description="Basic and acidic residues" evidence="1">
    <location>
        <begin position="1816"/>
        <end position="1827"/>
    </location>
</feature>
<feature type="region of interest" description="Disordered" evidence="1">
    <location>
        <begin position="1052"/>
        <end position="1118"/>
    </location>
</feature>
<protein>
    <submittedName>
        <fullName evidence="3">Ig-like domain-containing protein</fullName>
    </submittedName>
</protein>
<evidence type="ECO:0000313" key="4">
    <source>
        <dbReference type="Proteomes" id="UP001148834"/>
    </source>
</evidence>
<feature type="region of interest" description="Disordered" evidence="1">
    <location>
        <begin position="503"/>
        <end position="639"/>
    </location>
</feature>
<evidence type="ECO:0000259" key="2">
    <source>
        <dbReference type="Pfam" id="PF17936"/>
    </source>
</evidence>
<dbReference type="Gene3D" id="2.60.40.10">
    <property type="entry name" value="Immunoglobulins"/>
    <property type="match status" value="1"/>
</dbReference>
<feature type="region of interest" description="Disordered" evidence="1">
    <location>
        <begin position="987"/>
        <end position="1026"/>
    </location>
</feature>
<feature type="compositionally biased region" description="Basic and acidic residues" evidence="1">
    <location>
        <begin position="1224"/>
        <end position="1242"/>
    </location>
</feature>
<evidence type="ECO:0000256" key="1">
    <source>
        <dbReference type="SAM" id="MobiDB-lite"/>
    </source>
</evidence>
<proteinExistence type="predicted"/>
<feature type="compositionally biased region" description="Polar residues" evidence="1">
    <location>
        <begin position="1588"/>
        <end position="1611"/>
    </location>
</feature>
<feature type="region of interest" description="Disordered" evidence="1">
    <location>
        <begin position="2078"/>
        <end position="2144"/>
    </location>
</feature>
<feature type="compositionally biased region" description="Basic and acidic residues" evidence="1">
    <location>
        <begin position="1371"/>
        <end position="1382"/>
    </location>
</feature>
<gene>
    <name evidence="3" type="ORF">N5925_10065</name>
</gene>
<organism evidence="3 4">
    <name type="scientific">Glaesserella parasuis</name>
    <name type="common">Haemophilus parasuis</name>
    <dbReference type="NCBI Taxonomy" id="738"/>
    <lineage>
        <taxon>Bacteria</taxon>
        <taxon>Pseudomonadati</taxon>
        <taxon>Pseudomonadota</taxon>
        <taxon>Gammaproteobacteria</taxon>
        <taxon>Pasteurellales</taxon>
        <taxon>Pasteurellaceae</taxon>
        <taxon>Glaesserella</taxon>
    </lineage>
</organism>
<name>A0AA42EDW2_GLAPU</name>
<dbReference type="Pfam" id="PF17936">
    <property type="entry name" value="Big_6"/>
    <property type="match status" value="1"/>
</dbReference>
<dbReference type="InterPro" id="IPR013783">
    <property type="entry name" value="Ig-like_fold"/>
</dbReference>
<feature type="region of interest" description="Disordered" evidence="1">
    <location>
        <begin position="1471"/>
        <end position="1672"/>
    </location>
</feature>
<feature type="compositionally biased region" description="Polar residues" evidence="1">
    <location>
        <begin position="1053"/>
        <end position="1062"/>
    </location>
</feature>
<dbReference type="Proteomes" id="UP001148834">
    <property type="component" value="Unassembled WGS sequence"/>
</dbReference>
<dbReference type="EMBL" id="JAODIR010000071">
    <property type="protein sequence ID" value="MDD2168909.1"/>
    <property type="molecule type" value="Genomic_DNA"/>
</dbReference>
<sequence length="2144" mass="221984">MSTIKVNLHNSEGIAKTFLVKMTKGKGKEKVTTLARPDKGIWIEFVDEKTGIAPQKIFTKRKGDDLQVFFNDKTESEPELVIKDYYDTDELPPILGKDVEGVYHSYVSELARPELEIAKLGNDTVVAQILSKEAFLFTEAFPAWWKIGAGIAGGLGLIGLATSGGGKGGAAKKAQQEAAPISVEPQENGVGDHVFTLDPKKVGALDYVYTPEGSSQPVTAKITFDKNGNPKFEGFVDAQGQLIDPSKIKTETLPDGKVKITVDESVLEDNTPVSIRATDKKGNAYPEITSPVGYDEATTNKVTEIKGTDIDGDGKANTGLVSGQTEPNADLTIYGRDEKGNLVKIGEGKANGDGTYKDIHVDLQNGKFTDIVVEAKVQNKAPSIANSETVKPVPTGDKVSNLGDTVPPAEPTNVDSSPEGQKLRNELGAKQEDVVFKDVPADAKTVVISATPENGTQPVTKEIDLTDEKALQDAGVVYDKEKGVLIIKGDQIKDNTPVTVSIKDNAGNSSTPVTSIADKAATDADKTAPASPKLTETEKGLDVELPENAPNGATVTLETTKPDGTKGPTIVYTKDDNGNWNATKDGQPATGITVDGNKSSIPASELPTGGHVAGYSKESANAEGKSPLTQADVPATEKSTTPTLEKIDVENYGDSTDVDPERIIATVKVDNAPIGTKVDLIVERGGKDVVIGTGYITDASGNIKVPAAASDLKAGEVLKVVATEPGKLPSEPAKVAGGENNAEQVLPTIPAAGKDDHIGDSIAPVTPKVSVGENGGKNDVTVSAKGDNGETLKKGENLNIGVVPSQGETNTPVELTFTMGEDNKLKPAEGTAEKAKEAGIEYTITPNNEVVIKGSSIKDNTPVTANTSDPAGNTQNAPVTVNSGFDKVTPKDVITKVGDIKAINTSGSADSDPEAFEIPVEGTPGTSVYAVDSKGNKISEPVVIGEDGKATIKATESAANNIKAGDKIGIVAQNEGAAPTAPVEKTVQPVAQDPSAHPNDQEGPGKAEISSPNAAGDIPFTLADNAQQGDTYTVEVKDKDGKVLGKADLTKQADGSYTSSNPDLVPSIKAEDNGKGLINGDKVPSGSSIKLTGSDLAGHTSPVEEETITKPESRTEKPKVTAVVAVDEKSAGDTQADKNPEKLIVKGTLDAPEGTDVLVKDENGNVIGTGKVKADKTFEVTVNDDAKDAIVSGKPFTVSAKEADKLESRPATTDSKGQALVVPEVKDGKFDPEAFAKGEETGGHIGDTVSPSTPEISAQPQDNGDQTFGLPANPVVGDKVHATVTTEGQPEKKATLEYTDDLNGDGEKGDSGWKSNNEALVPSVPDVPAGQNGKTTPATTATIPSDQLPNGSTLTTQAEDLAGNKSPESTLKVEGKPTERTETPTVTSATSIDTTGDNNPEKVILKGNAGAENAGATVKVKDPVTGLELGSATVKEDGSFEVTATDRQATATTPAVDIKADTRLTVTVQKAGELESQPATTLNGNSETPLTAPAVNPGKYDPAAAKAGEETGGHEGDFVPPTAPELPTVSEKGIEVPLPTNPQVGDKTSIEIKDENNNPAVDENGKPKTAELTYTDDLNNDGVKGDTGWQSSNPDLVANVPTSGDNSTGNDKPTAIIPTDKLNNGESANVTNGSITGEQSGTTSSAPVEKERQTTGTPEVSSLTTKDLDVPADGTADQLTAVVKTEPYSEVAITNPATGEVIARGTADAEGNVTIQQNIKDKALPTDTKLQVIATAPGKKPSAYKETALPKATEFADNEVPAKSDVGMPKANGDVPFTVPTKGVQPGETTTVEVTKPDGTKETATLTYTNDLDGNPDTKDPGFKSDNPELVANIPAGTAEGTISGSKAPTGSTVTITNTDVAGNKSEPEVAKVGESTAELVTDPTTNKPTGIALDPTAPAGTVTEVTVTTPGKDGAEPTTETVKLTKKEDGSTESSNPDLIPNVPKGDNTAEFAEGKQPTEGSTVTTTVTPPATTEGEAPKASEPKTETVGKPYSGQTDKPTVTDIKAIDTDGNGKPNTLVVEGKAEPGSTVTVESKDGKQLGTATADEQGNYRVEYTTPTGAEELTPATELVVKAQNTKAGELPSEAATTVEGKSGEEAKVAIPTEVINQGDTLLPPQPEAPKQAKNGNIEIPLNPIPSVGEK</sequence>
<feature type="region of interest" description="Disordered" evidence="1">
    <location>
        <begin position="1756"/>
        <end position="2050"/>
    </location>
</feature>
<feature type="compositionally biased region" description="Low complexity" evidence="1">
    <location>
        <begin position="1959"/>
        <end position="1977"/>
    </location>
</feature>
<feature type="compositionally biased region" description="Polar residues" evidence="1">
    <location>
        <begin position="1621"/>
        <end position="1646"/>
    </location>
</feature>
<feature type="compositionally biased region" description="Polar residues" evidence="1">
    <location>
        <begin position="1249"/>
        <end position="1266"/>
    </location>
</feature>
<feature type="compositionally biased region" description="Polar residues" evidence="1">
    <location>
        <begin position="1332"/>
        <end position="1358"/>
    </location>
</feature>
<comment type="caution">
    <text evidence="3">The sequence shown here is derived from an EMBL/GenBank/DDBJ whole genome shotgun (WGS) entry which is preliminary data.</text>
</comment>
<feature type="compositionally biased region" description="Polar residues" evidence="1">
    <location>
        <begin position="1477"/>
        <end position="1489"/>
    </location>
</feature>
<evidence type="ECO:0000313" key="3">
    <source>
        <dbReference type="EMBL" id="MDD2168909.1"/>
    </source>
</evidence>
<feature type="compositionally biased region" description="Basic and acidic residues" evidence="1">
    <location>
        <begin position="1507"/>
        <end position="1517"/>
    </location>
</feature>
<feature type="compositionally biased region" description="Basic and acidic residues" evidence="1">
    <location>
        <begin position="1107"/>
        <end position="1118"/>
    </location>
</feature>
<feature type="compositionally biased region" description="Polar residues" evidence="1">
    <location>
        <begin position="1802"/>
        <end position="1812"/>
    </location>
</feature>
<feature type="domain" description="Bacterial Ig" evidence="2">
    <location>
        <begin position="2017"/>
        <end position="2065"/>
    </location>
</feature>
<feature type="region of interest" description="Disordered" evidence="1">
    <location>
        <begin position="387"/>
        <end position="422"/>
    </location>
</feature>
<feature type="compositionally biased region" description="Polar residues" evidence="1">
    <location>
        <begin position="1654"/>
        <end position="1665"/>
    </location>
</feature>
<feature type="compositionally biased region" description="Polar residues" evidence="1">
    <location>
        <begin position="1383"/>
        <end position="1398"/>
    </location>
</feature>
<dbReference type="InterPro" id="IPR041498">
    <property type="entry name" value="Big_6"/>
</dbReference>
<accession>A0AA42EDW2</accession>